<protein>
    <submittedName>
        <fullName evidence="1">Uncharacterized protein</fullName>
    </submittedName>
</protein>
<sequence>MSQTFCDYAGHSRHVWRDAYLTADCVRPPGPFLWQSKQDLENVLVSSWRVERNLRRGGGIAQTSRPTFKLREIRYTAVDLGVKLVFGRFLLIAFNSEVCCYDLNANVSGRKTFNSGIDTAWINKSFKSIFHQKSQILRVIANVPYDQSNV</sequence>
<organism evidence="1 2">
    <name type="scientific">Boletus edulis BED1</name>
    <dbReference type="NCBI Taxonomy" id="1328754"/>
    <lineage>
        <taxon>Eukaryota</taxon>
        <taxon>Fungi</taxon>
        <taxon>Dikarya</taxon>
        <taxon>Basidiomycota</taxon>
        <taxon>Agaricomycotina</taxon>
        <taxon>Agaricomycetes</taxon>
        <taxon>Agaricomycetidae</taxon>
        <taxon>Boletales</taxon>
        <taxon>Boletineae</taxon>
        <taxon>Boletaceae</taxon>
        <taxon>Boletoideae</taxon>
        <taxon>Boletus</taxon>
    </lineage>
</organism>
<evidence type="ECO:0000313" key="2">
    <source>
        <dbReference type="Proteomes" id="UP001194468"/>
    </source>
</evidence>
<name>A0AAD4GCK3_BOLED</name>
<proteinExistence type="predicted"/>
<reference evidence="1" key="1">
    <citation type="submission" date="2019-10" db="EMBL/GenBank/DDBJ databases">
        <authorList>
            <consortium name="DOE Joint Genome Institute"/>
            <person name="Kuo A."/>
            <person name="Miyauchi S."/>
            <person name="Kiss E."/>
            <person name="Drula E."/>
            <person name="Kohler A."/>
            <person name="Sanchez-Garcia M."/>
            <person name="Andreopoulos B."/>
            <person name="Barry K.W."/>
            <person name="Bonito G."/>
            <person name="Buee M."/>
            <person name="Carver A."/>
            <person name="Chen C."/>
            <person name="Cichocki N."/>
            <person name="Clum A."/>
            <person name="Culley D."/>
            <person name="Crous P.W."/>
            <person name="Fauchery L."/>
            <person name="Girlanda M."/>
            <person name="Hayes R."/>
            <person name="Keri Z."/>
            <person name="LaButti K."/>
            <person name="Lipzen A."/>
            <person name="Lombard V."/>
            <person name="Magnuson J."/>
            <person name="Maillard F."/>
            <person name="Morin E."/>
            <person name="Murat C."/>
            <person name="Nolan M."/>
            <person name="Ohm R."/>
            <person name="Pangilinan J."/>
            <person name="Pereira M."/>
            <person name="Perotto S."/>
            <person name="Peter M."/>
            <person name="Riley R."/>
            <person name="Sitrit Y."/>
            <person name="Stielow B."/>
            <person name="Szollosi G."/>
            <person name="Zifcakova L."/>
            <person name="Stursova M."/>
            <person name="Spatafora J.W."/>
            <person name="Tedersoo L."/>
            <person name="Vaario L.-M."/>
            <person name="Yamada A."/>
            <person name="Yan M."/>
            <person name="Wang P."/>
            <person name="Xu J."/>
            <person name="Bruns T."/>
            <person name="Baldrian P."/>
            <person name="Vilgalys R."/>
            <person name="Henrissat B."/>
            <person name="Grigoriev I.V."/>
            <person name="Hibbett D."/>
            <person name="Nagy L.G."/>
            <person name="Martin F.M."/>
        </authorList>
    </citation>
    <scope>NUCLEOTIDE SEQUENCE</scope>
    <source>
        <strain evidence="1">BED1</strain>
    </source>
</reference>
<dbReference type="AlphaFoldDB" id="A0AAD4GCK3"/>
<comment type="caution">
    <text evidence="1">The sequence shown here is derived from an EMBL/GenBank/DDBJ whole genome shotgun (WGS) entry which is preliminary data.</text>
</comment>
<evidence type="ECO:0000313" key="1">
    <source>
        <dbReference type="EMBL" id="KAF8437068.1"/>
    </source>
</evidence>
<keyword evidence="2" id="KW-1185">Reference proteome</keyword>
<dbReference type="Proteomes" id="UP001194468">
    <property type="component" value="Unassembled WGS sequence"/>
</dbReference>
<dbReference type="EMBL" id="WHUW01000019">
    <property type="protein sequence ID" value="KAF8437068.1"/>
    <property type="molecule type" value="Genomic_DNA"/>
</dbReference>
<reference evidence="1" key="2">
    <citation type="journal article" date="2020" name="Nat. Commun.">
        <title>Large-scale genome sequencing of mycorrhizal fungi provides insights into the early evolution of symbiotic traits.</title>
        <authorList>
            <person name="Miyauchi S."/>
            <person name="Kiss E."/>
            <person name="Kuo A."/>
            <person name="Drula E."/>
            <person name="Kohler A."/>
            <person name="Sanchez-Garcia M."/>
            <person name="Morin E."/>
            <person name="Andreopoulos B."/>
            <person name="Barry K.W."/>
            <person name="Bonito G."/>
            <person name="Buee M."/>
            <person name="Carver A."/>
            <person name="Chen C."/>
            <person name="Cichocki N."/>
            <person name="Clum A."/>
            <person name="Culley D."/>
            <person name="Crous P.W."/>
            <person name="Fauchery L."/>
            <person name="Girlanda M."/>
            <person name="Hayes R.D."/>
            <person name="Keri Z."/>
            <person name="LaButti K."/>
            <person name="Lipzen A."/>
            <person name="Lombard V."/>
            <person name="Magnuson J."/>
            <person name="Maillard F."/>
            <person name="Murat C."/>
            <person name="Nolan M."/>
            <person name="Ohm R.A."/>
            <person name="Pangilinan J."/>
            <person name="Pereira M.F."/>
            <person name="Perotto S."/>
            <person name="Peter M."/>
            <person name="Pfister S."/>
            <person name="Riley R."/>
            <person name="Sitrit Y."/>
            <person name="Stielow J.B."/>
            <person name="Szollosi G."/>
            <person name="Zifcakova L."/>
            <person name="Stursova M."/>
            <person name="Spatafora J.W."/>
            <person name="Tedersoo L."/>
            <person name="Vaario L.M."/>
            <person name="Yamada A."/>
            <person name="Yan M."/>
            <person name="Wang P."/>
            <person name="Xu J."/>
            <person name="Bruns T."/>
            <person name="Baldrian P."/>
            <person name="Vilgalys R."/>
            <person name="Dunand C."/>
            <person name="Henrissat B."/>
            <person name="Grigoriev I.V."/>
            <person name="Hibbett D."/>
            <person name="Nagy L.G."/>
            <person name="Martin F.M."/>
        </authorList>
    </citation>
    <scope>NUCLEOTIDE SEQUENCE</scope>
    <source>
        <strain evidence="1">BED1</strain>
    </source>
</reference>
<gene>
    <name evidence="1" type="ORF">L210DRAFT_391718</name>
</gene>
<accession>A0AAD4GCK3</accession>